<proteinExistence type="predicted"/>
<reference evidence="1" key="2">
    <citation type="submission" date="2013-05" db="EMBL/GenBank/DDBJ databases">
        <authorList>
            <person name="Carter J.-M."/>
            <person name="Baker S.C."/>
            <person name="Pink R."/>
            <person name="Carter D.R.F."/>
            <person name="Collins A."/>
            <person name="Tomlin J."/>
            <person name="Gibbs M."/>
            <person name="Breuker C.J."/>
        </authorList>
    </citation>
    <scope>NUCLEOTIDE SEQUENCE</scope>
    <source>
        <tissue evidence="1">Ovary</tissue>
    </source>
</reference>
<name>S4PHX0_9NEOP</name>
<reference evidence="1" key="1">
    <citation type="journal article" date="2013" name="BMC Genomics">
        <title>Unscrambling butterfly oogenesis.</title>
        <authorList>
            <person name="Carter J.M."/>
            <person name="Baker S.C."/>
            <person name="Pink R."/>
            <person name="Carter D.R."/>
            <person name="Collins A."/>
            <person name="Tomlin J."/>
            <person name="Gibbs M."/>
            <person name="Breuker C.J."/>
        </authorList>
    </citation>
    <scope>NUCLEOTIDE SEQUENCE</scope>
    <source>
        <tissue evidence="1">Ovary</tissue>
    </source>
</reference>
<accession>S4PHX0</accession>
<evidence type="ECO:0000313" key="1">
    <source>
        <dbReference type="EMBL" id="JAA90499.1"/>
    </source>
</evidence>
<protein>
    <submittedName>
        <fullName evidence="1">Uncharacterized protein</fullName>
    </submittedName>
</protein>
<feature type="non-terminal residue" evidence="1">
    <location>
        <position position="1"/>
    </location>
</feature>
<organism evidence="1">
    <name type="scientific">Pararge aegeria</name>
    <name type="common">speckled wood butterfly</name>
    <dbReference type="NCBI Taxonomy" id="116150"/>
    <lineage>
        <taxon>Eukaryota</taxon>
        <taxon>Metazoa</taxon>
        <taxon>Ecdysozoa</taxon>
        <taxon>Arthropoda</taxon>
        <taxon>Hexapoda</taxon>
        <taxon>Insecta</taxon>
        <taxon>Pterygota</taxon>
        <taxon>Neoptera</taxon>
        <taxon>Endopterygota</taxon>
        <taxon>Lepidoptera</taxon>
        <taxon>Glossata</taxon>
        <taxon>Ditrysia</taxon>
        <taxon>Papilionoidea</taxon>
        <taxon>Nymphalidae</taxon>
        <taxon>Satyrinae</taxon>
        <taxon>Satyrini</taxon>
        <taxon>Parargina</taxon>
        <taxon>Pararge</taxon>
    </lineage>
</organism>
<dbReference type="AlphaFoldDB" id="S4PHX0"/>
<dbReference type="EMBL" id="GAIX01002061">
    <property type="protein sequence ID" value="JAA90499.1"/>
    <property type="molecule type" value="Transcribed_RNA"/>
</dbReference>
<sequence length="67" mass="8172">FTNAIHFLDFMACCWVNWYPFRATCVIQFWELFYKNERHEMISMSLLALCSIGAARRRYKNHYKSKL</sequence>